<dbReference type="EMBL" id="ASPP01005293">
    <property type="protein sequence ID" value="ETO30823.1"/>
    <property type="molecule type" value="Genomic_DNA"/>
</dbReference>
<dbReference type="Proteomes" id="UP000023152">
    <property type="component" value="Unassembled WGS sequence"/>
</dbReference>
<name>X6NY74_RETFI</name>
<proteinExistence type="predicted"/>
<comment type="caution">
    <text evidence="1">The sequence shown here is derived from an EMBL/GenBank/DDBJ whole genome shotgun (WGS) entry which is preliminary data.</text>
</comment>
<evidence type="ECO:0000313" key="1">
    <source>
        <dbReference type="EMBL" id="ETO30823.1"/>
    </source>
</evidence>
<reference evidence="1 2" key="1">
    <citation type="journal article" date="2013" name="Curr. Biol.">
        <title>The Genome of the Foraminiferan Reticulomyxa filosa.</title>
        <authorList>
            <person name="Glockner G."/>
            <person name="Hulsmann N."/>
            <person name="Schleicher M."/>
            <person name="Noegel A.A."/>
            <person name="Eichinger L."/>
            <person name="Gallinger C."/>
            <person name="Pawlowski J."/>
            <person name="Sierra R."/>
            <person name="Euteneuer U."/>
            <person name="Pillet L."/>
            <person name="Moustafa A."/>
            <person name="Platzer M."/>
            <person name="Groth M."/>
            <person name="Szafranski K."/>
            <person name="Schliwa M."/>
        </authorList>
    </citation>
    <scope>NUCLEOTIDE SEQUENCE [LARGE SCALE GENOMIC DNA]</scope>
</reference>
<protein>
    <submittedName>
        <fullName evidence="1">Uncharacterized protein</fullName>
    </submittedName>
</protein>
<organism evidence="1 2">
    <name type="scientific">Reticulomyxa filosa</name>
    <dbReference type="NCBI Taxonomy" id="46433"/>
    <lineage>
        <taxon>Eukaryota</taxon>
        <taxon>Sar</taxon>
        <taxon>Rhizaria</taxon>
        <taxon>Retaria</taxon>
        <taxon>Foraminifera</taxon>
        <taxon>Monothalamids</taxon>
        <taxon>Reticulomyxidae</taxon>
        <taxon>Reticulomyxa</taxon>
    </lineage>
</organism>
<dbReference type="AlphaFoldDB" id="X6NY74"/>
<accession>X6NY74</accession>
<keyword evidence="2" id="KW-1185">Reference proteome</keyword>
<evidence type="ECO:0000313" key="2">
    <source>
        <dbReference type="Proteomes" id="UP000023152"/>
    </source>
</evidence>
<sequence>MTNDDNFSIDPSCISMPLKQTKTMGKQKLEDDGIDAALNVGITEKERKLVKRYHTNNQFQDWDHLQLLSPKKKRLLHKLDVLRSKTEKLSKRQADWEFKQLWLVRHTHKHGIIGMDTPLYQHKEMSHIFCDEIEKKNDKCKLKSIAAELRKQTLSEKTSVNSGILYHLPHMAQCSNIHTNFQSDINKKFLKKRKRRTLGIFLLINVKQHKKRIMFVLIKDFW</sequence>
<gene>
    <name evidence="1" type="ORF">RFI_06298</name>
</gene>